<gene>
    <name evidence="9" type="ORF">WG66_13289</name>
</gene>
<feature type="signal peptide" evidence="8">
    <location>
        <begin position="1"/>
        <end position="19"/>
    </location>
</feature>
<evidence type="ECO:0000256" key="2">
    <source>
        <dbReference type="ARBA" id="ARBA00010446"/>
    </source>
</evidence>
<evidence type="ECO:0000256" key="6">
    <source>
        <dbReference type="ARBA" id="ARBA00023157"/>
    </source>
</evidence>
<dbReference type="PROSITE" id="PS51257">
    <property type="entry name" value="PROKAR_LIPOPROTEIN"/>
    <property type="match status" value="1"/>
</dbReference>
<dbReference type="Proteomes" id="UP000054988">
    <property type="component" value="Unassembled WGS sequence"/>
</dbReference>
<reference evidence="9 10" key="1">
    <citation type="submission" date="2015-12" db="EMBL/GenBank/DDBJ databases">
        <title>Draft genome sequence of Moniliophthora roreri, the causal agent of frosty pod rot of cacao.</title>
        <authorList>
            <person name="Aime M.C."/>
            <person name="Diaz-Valderrama J.R."/>
            <person name="Kijpornyongpan T."/>
            <person name="Phillips-Mora W."/>
        </authorList>
    </citation>
    <scope>NUCLEOTIDE SEQUENCE [LARGE SCALE GENOMIC DNA]</scope>
    <source>
        <strain evidence="9 10">MCA 2952</strain>
    </source>
</reference>
<dbReference type="GO" id="GO:0005199">
    <property type="term" value="F:structural constituent of cell wall"/>
    <property type="evidence" value="ECO:0007669"/>
    <property type="project" value="InterPro"/>
</dbReference>
<comment type="caution">
    <text evidence="9">The sequence shown here is derived from an EMBL/GenBank/DDBJ whole genome shotgun (WGS) entry which is preliminary data.</text>
</comment>
<evidence type="ECO:0000256" key="3">
    <source>
        <dbReference type="ARBA" id="ARBA00022512"/>
    </source>
</evidence>
<evidence type="ECO:0000256" key="8">
    <source>
        <dbReference type="RuleBase" id="RU365009"/>
    </source>
</evidence>
<evidence type="ECO:0000313" key="9">
    <source>
        <dbReference type="EMBL" id="KTB34119.1"/>
    </source>
</evidence>
<protein>
    <recommendedName>
        <fullName evidence="8">Hydrophobin</fullName>
    </recommendedName>
</protein>
<dbReference type="EMBL" id="LATX01002120">
    <property type="protein sequence ID" value="KTB34119.1"/>
    <property type="molecule type" value="Genomic_DNA"/>
</dbReference>
<comment type="subcellular location">
    <subcellularLocation>
        <location evidence="1 8">Secreted</location>
        <location evidence="1 8">Cell wall</location>
    </subcellularLocation>
</comment>
<evidence type="ECO:0000256" key="7">
    <source>
        <dbReference type="ARBA" id="ARBA00093546"/>
    </source>
</evidence>
<comment type="similarity">
    <text evidence="2 8">Belongs to the fungal hydrophobin family.</text>
</comment>
<keyword evidence="6 8" id="KW-1015">Disulfide bond</keyword>
<proteinExistence type="inferred from homology"/>
<dbReference type="InterPro" id="IPR001338">
    <property type="entry name" value="Class_I_Hydrophobin"/>
</dbReference>
<dbReference type="InterPro" id="IPR019778">
    <property type="entry name" value="Class_I_Hydrophobin_CS"/>
</dbReference>
<name>A0A0W0FCN2_MONRR</name>
<dbReference type="PROSITE" id="PS00956">
    <property type="entry name" value="HYDROPHOBIN"/>
    <property type="match status" value="1"/>
</dbReference>
<keyword evidence="5 8" id="KW-0732">Signal</keyword>
<keyword evidence="4 8" id="KW-0964">Secreted</keyword>
<evidence type="ECO:0000256" key="1">
    <source>
        <dbReference type="ARBA" id="ARBA00004191"/>
    </source>
</evidence>
<dbReference type="Pfam" id="PF01185">
    <property type="entry name" value="Hydrophobin"/>
    <property type="match status" value="1"/>
</dbReference>
<feature type="chain" id="PRO_5013984195" description="Hydrophobin" evidence="8">
    <location>
        <begin position="20"/>
        <end position="110"/>
    </location>
</feature>
<dbReference type="SMART" id="SM00075">
    <property type="entry name" value="HYDRO"/>
    <property type="match status" value="1"/>
</dbReference>
<evidence type="ECO:0000256" key="5">
    <source>
        <dbReference type="ARBA" id="ARBA00022729"/>
    </source>
</evidence>
<organism evidence="9 10">
    <name type="scientific">Moniliophthora roreri</name>
    <name type="common">Frosty pod rot fungus</name>
    <name type="synonym">Monilia roreri</name>
    <dbReference type="NCBI Taxonomy" id="221103"/>
    <lineage>
        <taxon>Eukaryota</taxon>
        <taxon>Fungi</taxon>
        <taxon>Dikarya</taxon>
        <taxon>Basidiomycota</taxon>
        <taxon>Agaricomycotina</taxon>
        <taxon>Agaricomycetes</taxon>
        <taxon>Agaricomycetidae</taxon>
        <taxon>Agaricales</taxon>
        <taxon>Marasmiineae</taxon>
        <taxon>Marasmiaceae</taxon>
        <taxon>Moniliophthora</taxon>
    </lineage>
</organism>
<sequence length="110" mass="10629">MFARAAAFTLVTSAIFAAASPVPGGSGSCNTGPVQCCNSVQAANSPAAAGLLGLLGVVVQDVTAQVGLTCSPITVLGLGGNSCSAQTVCCENNNFNGIVALGCTPINIGL</sequence>
<accession>A0A0W0FCN2</accession>
<comment type="subunit">
    <text evidence="7">Self-assembles to form functional amyloid fibrils called rodlets. Self-assembly into fibrillar rodlets occurs spontaneously at hydrophobic:hydrophilic interfaces and the rodlets further associate laterally to form amphipathic monolayers.</text>
</comment>
<evidence type="ECO:0000256" key="4">
    <source>
        <dbReference type="ARBA" id="ARBA00022525"/>
    </source>
</evidence>
<dbReference type="eggNOG" id="ENOG502SSUJ">
    <property type="taxonomic scope" value="Eukaryota"/>
</dbReference>
<keyword evidence="3 8" id="KW-0134">Cell wall</keyword>
<evidence type="ECO:0000313" key="10">
    <source>
        <dbReference type="Proteomes" id="UP000054988"/>
    </source>
</evidence>
<dbReference type="CDD" id="cd23507">
    <property type="entry name" value="hydrophobin_I"/>
    <property type="match status" value="1"/>
</dbReference>
<dbReference type="AlphaFoldDB" id="A0A0W0FCN2"/>
<dbReference type="GO" id="GO:0009277">
    <property type="term" value="C:fungal-type cell wall"/>
    <property type="evidence" value="ECO:0007669"/>
    <property type="project" value="InterPro"/>
</dbReference>